<reference evidence="16 17" key="1">
    <citation type="journal article" date="2013" name="BMC Genomics">
        <title>Comparative analysis of genome sequences from four strains of the Buchnera aphidicola Mp endosymbion of the green peach aphid, Myzus persicae.</title>
        <authorList>
            <person name="Jiang Z."/>
            <person name="Jones D.H."/>
            <person name="Khuri S."/>
            <person name="Tsinoremas N.F."/>
            <person name="Wyss T."/>
            <person name="Jander G."/>
            <person name="Wilson A.C."/>
        </authorList>
    </citation>
    <scope>NUCLEOTIDE SEQUENCE [LARGE SCALE GENOMIC DNA]</scope>
    <source>
        <strain evidence="17">str. USDA (Myzus persicae)</strain>
    </source>
</reference>
<evidence type="ECO:0000256" key="9">
    <source>
        <dbReference type="ARBA" id="ARBA00022840"/>
    </source>
</evidence>
<dbReference type="HOGENOM" id="CLU_046932_1_0_6"/>
<dbReference type="GO" id="GO:0005524">
    <property type="term" value="F:ATP binding"/>
    <property type="evidence" value="ECO:0007669"/>
    <property type="project" value="UniProtKB-UniRule"/>
</dbReference>
<feature type="domain" description="APS kinase" evidence="15">
    <location>
        <begin position="28"/>
        <end position="178"/>
    </location>
</feature>
<dbReference type="Pfam" id="PF01583">
    <property type="entry name" value="APS_kinase"/>
    <property type="match status" value="1"/>
</dbReference>
<evidence type="ECO:0000256" key="13">
    <source>
        <dbReference type="HAMAP-Rule" id="MF_00065"/>
    </source>
</evidence>
<dbReference type="Proteomes" id="UP000019087">
    <property type="component" value="Chromosome"/>
</dbReference>
<dbReference type="InterPro" id="IPR027417">
    <property type="entry name" value="P-loop_NTPase"/>
</dbReference>
<dbReference type="EMBL" id="CP002697">
    <property type="protein sequence ID" value="AHG59973.1"/>
    <property type="molecule type" value="Genomic_DNA"/>
</dbReference>
<comment type="function">
    <text evidence="2 13 14">Catalyzes the synthesis of activated sulfate.</text>
</comment>
<dbReference type="PANTHER" id="PTHR11055">
    <property type="entry name" value="BIFUNCTIONAL 3'-PHOSPHOADENOSINE 5'-PHOSPHOSULFATE SYNTHASE"/>
    <property type="match status" value="1"/>
</dbReference>
<dbReference type="EC" id="2.7.1.25" evidence="5 13"/>
<evidence type="ECO:0000256" key="11">
    <source>
        <dbReference type="ARBA" id="ARBA00031393"/>
    </source>
</evidence>
<dbReference type="PATRIC" id="fig|1009856.3.peg.412"/>
<comment type="pathway">
    <text evidence="3 13 14">Sulfur metabolism; hydrogen sulfide biosynthesis; sulfite from sulfate: step 2/3.</text>
</comment>
<dbReference type="NCBIfam" id="TIGR00455">
    <property type="entry name" value="apsK"/>
    <property type="match status" value="1"/>
</dbReference>
<feature type="active site" description="Phosphoserine intermediate" evidence="13">
    <location>
        <position position="110"/>
    </location>
</feature>
<evidence type="ECO:0000256" key="12">
    <source>
        <dbReference type="ARBA" id="ARBA00031464"/>
    </source>
</evidence>
<comment type="similarity">
    <text evidence="4 13 14">Belongs to the APS kinase family.</text>
</comment>
<sequence length="206" mass="23687">MNSNFPNNIVRQKHFITRIKREKKYGHKSIVIWFTGLSGSGKSTIANYLEKILFKNGIHTYVLDGDNIRLGLCSDLNFTIIDREENIRRIGEVAKLMLDSGIITLVSVISPYIHQRKMVYKILGKKNFLEIFVDTPIHICENRDPKKLYKKARMGKISNFTGINDLYERPETADVHLDGTDSLQNSAKKLIKVLHDYNIISFMGID</sequence>
<evidence type="ECO:0000256" key="5">
    <source>
        <dbReference type="ARBA" id="ARBA00012121"/>
    </source>
</evidence>
<evidence type="ECO:0000256" key="7">
    <source>
        <dbReference type="ARBA" id="ARBA00022741"/>
    </source>
</evidence>
<dbReference type="SUPFAM" id="SSF52540">
    <property type="entry name" value="P-loop containing nucleoside triphosphate hydrolases"/>
    <property type="match status" value="1"/>
</dbReference>
<evidence type="ECO:0000256" key="4">
    <source>
        <dbReference type="ARBA" id="ARBA00007008"/>
    </source>
</evidence>
<dbReference type="KEGG" id="bapu:BUMPUSDA_CDS00177"/>
<evidence type="ECO:0000313" key="17">
    <source>
        <dbReference type="Proteomes" id="UP000019087"/>
    </source>
</evidence>
<organism evidence="16 17">
    <name type="scientific">Buchnera aphidicola str. USDA</name>
    <name type="common">Myzus persicae</name>
    <dbReference type="NCBI Taxonomy" id="1009856"/>
    <lineage>
        <taxon>Bacteria</taxon>
        <taxon>Pseudomonadati</taxon>
        <taxon>Pseudomonadota</taxon>
        <taxon>Gammaproteobacteria</taxon>
        <taxon>Enterobacterales</taxon>
        <taxon>Erwiniaceae</taxon>
        <taxon>Buchnera</taxon>
    </lineage>
</organism>
<dbReference type="CDD" id="cd02027">
    <property type="entry name" value="APSK"/>
    <property type="match status" value="1"/>
</dbReference>
<evidence type="ECO:0000256" key="1">
    <source>
        <dbReference type="ARBA" id="ARBA00001823"/>
    </source>
</evidence>
<dbReference type="InterPro" id="IPR002891">
    <property type="entry name" value="APS"/>
</dbReference>
<dbReference type="RefSeq" id="WP_025369050.1">
    <property type="nucleotide sequence ID" value="NZ_CP002697.1"/>
</dbReference>
<evidence type="ECO:0000256" key="3">
    <source>
        <dbReference type="ARBA" id="ARBA00004806"/>
    </source>
</evidence>
<dbReference type="NCBIfam" id="NF003013">
    <property type="entry name" value="PRK03846.1"/>
    <property type="match status" value="1"/>
</dbReference>
<evidence type="ECO:0000256" key="8">
    <source>
        <dbReference type="ARBA" id="ARBA00022777"/>
    </source>
</evidence>
<dbReference type="UniPathway" id="UPA00140">
    <property type="reaction ID" value="UER00205"/>
</dbReference>
<dbReference type="GO" id="GO:0000103">
    <property type="term" value="P:sulfate assimilation"/>
    <property type="evidence" value="ECO:0007669"/>
    <property type="project" value="UniProtKB-UniRule"/>
</dbReference>
<dbReference type="Gene3D" id="3.40.50.300">
    <property type="entry name" value="P-loop containing nucleotide triphosphate hydrolases"/>
    <property type="match status" value="1"/>
</dbReference>
<feature type="binding site" evidence="13">
    <location>
        <begin position="36"/>
        <end position="43"/>
    </location>
    <ligand>
        <name>ATP</name>
        <dbReference type="ChEBI" id="CHEBI:30616"/>
    </ligand>
</feature>
<evidence type="ECO:0000256" key="6">
    <source>
        <dbReference type="ARBA" id="ARBA00022679"/>
    </source>
</evidence>
<keyword evidence="7 13" id="KW-0547">Nucleotide-binding</keyword>
<dbReference type="HAMAP" id="MF_00065">
    <property type="entry name" value="Adenylyl_sulf_kinase"/>
    <property type="match status" value="1"/>
</dbReference>
<name>W0P4G5_BUCMP</name>
<keyword evidence="6 13" id="KW-0808">Transferase</keyword>
<evidence type="ECO:0000256" key="2">
    <source>
        <dbReference type="ARBA" id="ARBA00002632"/>
    </source>
</evidence>
<dbReference type="InterPro" id="IPR059117">
    <property type="entry name" value="APS_kinase_dom"/>
</dbReference>
<comment type="catalytic activity">
    <reaction evidence="1 13 14">
        <text>adenosine 5'-phosphosulfate + ATP = 3'-phosphoadenylyl sulfate + ADP + H(+)</text>
        <dbReference type="Rhea" id="RHEA:24152"/>
        <dbReference type="ChEBI" id="CHEBI:15378"/>
        <dbReference type="ChEBI" id="CHEBI:30616"/>
        <dbReference type="ChEBI" id="CHEBI:58243"/>
        <dbReference type="ChEBI" id="CHEBI:58339"/>
        <dbReference type="ChEBI" id="CHEBI:456216"/>
        <dbReference type="EC" id="2.7.1.25"/>
    </reaction>
</comment>
<protein>
    <recommendedName>
        <fullName evidence="5 13">Adenylyl-sulfate kinase</fullName>
        <ecNumber evidence="5 13">2.7.1.25</ecNumber>
    </recommendedName>
    <alternativeName>
        <fullName evidence="11 13">APS kinase</fullName>
    </alternativeName>
    <alternativeName>
        <fullName evidence="12 13">ATP adenosine-5'-phosphosulfate 3'-phosphotransferase</fullName>
    </alternativeName>
    <alternativeName>
        <fullName evidence="10 13">Adenosine-5'-phosphosulfate kinase</fullName>
    </alternativeName>
</protein>
<keyword evidence="9 13" id="KW-0067">ATP-binding</keyword>
<evidence type="ECO:0000256" key="14">
    <source>
        <dbReference type="RuleBase" id="RU004347"/>
    </source>
</evidence>
<keyword evidence="8 13" id="KW-0418">Kinase</keyword>
<keyword evidence="13" id="KW-0597">Phosphoprotein</keyword>
<evidence type="ECO:0000256" key="10">
    <source>
        <dbReference type="ARBA" id="ARBA00029724"/>
    </source>
</evidence>
<gene>
    <name evidence="16" type="primary">cysc</name>
    <name evidence="13" type="synonym">cysC</name>
    <name evidence="16" type="ORF">BUMPUSDA_CDS00177</name>
</gene>
<dbReference type="GO" id="GO:0004020">
    <property type="term" value="F:adenylylsulfate kinase activity"/>
    <property type="evidence" value="ECO:0007669"/>
    <property type="project" value="UniProtKB-UniRule"/>
</dbReference>
<accession>W0P4G5</accession>
<evidence type="ECO:0000313" key="16">
    <source>
        <dbReference type="EMBL" id="AHG59973.1"/>
    </source>
</evidence>
<evidence type="ECO:0000259" key="15">
    <source>
        <dbReference type="Pfam" id="PF01583"/>
    </source>
</evidence>
<dbReference type="GO" id="GO:0070814">
    <property type="term" value="P:hydrogen sulfide biosynthetic process"/>
    <property type="evidence" value="ECO:0007669"/>
    <property type="project" value="UniProtKB-UniRule"/>
</dbReference>
<dbReference type="AlphaFoldDB" id="W0P4G5"/>
<dbReference type="PANTHER" id="PTHR11055:SF1">
    <property type="entry name" value="PAPS SYNTHETASE, ISOFORM D"/>
    <property type="match status" value="1"/>
</dbReference>
<proteinExistence type="inferred from homology"/>